<evidence type="ECO:0000256" key="1">
    <source>
        <dbReference type="ARBA" id="ARBA00022617"/>
    </source>
</evidence>
<feature type="domain" description="Cytochrome c" evidence="6">
    <location>
        <begin position="46"/>
        <end position="122"/>
    </location>
</feature>
<keyword evidence="8" id="KW-1185">Reference proteome</keyword>
<dbReference type="PROSITE" id="PS51257">
    <property type="entry name" value="PROKAR_LIPOPROTEIN"/>
    <property type="match status" value="1"/>
</dbReference>
<dbReference type="GO" id="GO:0020037">
    <property type="term" value="F:heme binding"/>
    <property type="evidence" value="ECO:0007669"/>
    <property type="project" value="InterPro"/>
</dbReference>
<evidence type="ECO:0000313" key="7">
    <source>
        <dbReference type="EMBL" id="THH39884.1"/>
    </source>
</evidence>
<dbReference type="SUPFAM" id="SSF46626">
    <property type="entry name" value="Cytochrome c"/>
    <property type="match status" value="1"/>
</dbReference>
<dbReference type="AlphaFoldDB" id="A0A4S4NJB5"/>
<dbReference type="RefSeq" id="WP_136458857.1">
    <property type="nucleotide sequence ID" value="NZ_SRSF01000003.1"/>
</dbReference>
<gene>
    <name evidence="7" type="ORF">E4021_09745</name>
</gene>
<dbReference type="GO" id="GO:0046872">
    <property type="term" value="F:metal ion binding"/>
    <property type="evidence" value="ECO:0007669"/>
    <property type="project" value="UniProtKB-KW"/>
</dbReference>
<dbReference type="InterPro" id="IPR009056">
    <property type="entry name" value="Cyt_c-like_dom"/>
</dbReference>
<dbReference type="GO" id="GO:0009055">
    <property type="term" value="F:electron transfer activity"/>
    <property type="evidence" value="ECO:0007669"/>
    <property type="project" value="InterPro"/>
</dbReference>
<keyword evidence="1 4" id="KW-0349">Heme</keyword>
<reference evidence="7 8" key="1">
    <citation type="submission" date="2019-04" db="EMBL/GenBank/DDBJ databases">
        <title>Lewinella litorea sp. nov., isolated from a marine sand.</title>
        <authorList>
            <person name="Yoon J.-H."/>
        </authorList>
    </citation>
    <scope>NUCLEOTIDE SEQUENCE [LARGE SCALE GENOMIC DNA]</scope>
    <source>
        <strain evidence="7 8">HSMS-39</strain>
    </source>
</reference>
<dbReference type="EMBL" id="SRSF01000003">
    <property type="protein sequence ID" value="THH39884.1"/>
    <property type="molecule type" value="Genomic_DNA"/>
</dbReference>
<dbReference type="OrthoDB" id="9794322at2"/>
<evidence type="ECO:0000256" key="2">
    <source>
        <dbReference type="ARBA" id="ARBA00022723"/>
    </source>
</evidence>
<keyword evidence="2 4" id="KW-0479">Metal-binding</keyword>
<evidence type="ECO:0000256" key="5">
    <source>
        <dbReference type="SAM" id="Phobius"/>
    </source>
</evidence>
<evidence type="ECO:0000313" key="8">
    <source>
        <dbReference type="Proteomes" id="UP000308528"/>
    </source>
</evidence>
<dbReference type="Pfam" id="PF13442">
    <property type="entry name" value="Cytochrome_CBB3"/>
    <property type="match status" value="1"/>
</dbReference>
<protein>
    <submittedName>
        <fullName evidence="7">Cytochrome c</fullName>
    </submittedName>
</protein>
<evidence type="ECO:0000259" key="6">
    <source>
        <dbReference type="PROSITE" id="PS51007"/>
    </source>
</evidence>
<keyword evidence="3 4" id="KW-0408">Iron</keyword>
<accession>A0A4S4NJB5</accession>
<dbReference type="Gene3D" id="1.10.760.10">
    <property type="entry name" value="Cytochrome c-like domain"/>
    <property type="match status" value="1"/>
</dbReference>
<comment type="caution">
    <text evidence="7">The sequence shown here is derived from an EMBL/GenBank/DDBJ whole genome shotgun (WGS) entry which is preliminary data.</text>
</comment>
<organism evidence="7 8">
    <name type="scientific">Neolewinella litorea</name>
    <dbReference type="NCBI Taxonomy" id="2562452"/>
    <lineage>
        <taxon>Bacteria</taxon>
        <taxon>Pseudomonadati</taxon>
        <taxon>Bacteroidota</taxon>
        <taxon>Saprospiria</taxon>
        <taxon>Saprospirales</taxon>
        <taxon>Lewinellaceae</taxon>
        <taxon>Neolewinella</taxon>
    </lineage>
</organism>
<proteinExistence type="predicted"/>
<feature type="transmembrane region" description="Helical" evidence="5">
    <location>
        <begin position="7"/>
        <end position="26"/>
    </location>
</feature>
<keyword evidence="5" id="KW-0472">Membrane</keyword>
<dbReference type="Proteomes" id="UP000308528">
    <property type="component" value="Unassembled WGS sequence"/>
</dbReference>
<sequence length="129" mass="14163">MENKQGAMNRLAITTGCLILIVAYLFTGCTVPRTRPLAEVVEMPTEDLQAGRIMFNNKCGSCHPGGRSAVGPSIINKPLPKFLVRWQIRHGAGVMPAFDEAVLTDEEVAQIADYVAYLRKQAKRSESES</sequence>
<dbReference type="InterPro" id="IPR036909">
    <property type="entry name" value="Cyt_c-like_dom_sf"/>
</dbReference>
<name>A0A4S4NJB5_9BACT</name>
<keyword evidence="5" id="KW-0812">Transmembrane</keyword>
<dbReference type="PROSITE" id="PS51007">
    <property type="entry name" value="CYTC"/>
    <property type="match status" value="1"/>
</dbReference>
<evidence type="ECO:0000256" key="4">
    <source>
        <dbReference type="PROSITE-ProRule" id="PRU00433"/>
    </source>
</evidence>
<keyword evidence="5" id="KW-1133">Transmembrane helix</keyword>
<evidence type="ECO:0000256" key="3">
    <source>
        <dbReference type="ARBA" id="ARBA00023004"/>
    </source>
</evidence>